<name>A0A0K2ZEJ1_9XANT</name>
<feature type="domain" description="DUF4124" evidence="3">
    <location>
        <begin position="10"/>
        <end position="56"/>
    </location>
</feature>
<evidence type="ECO:0000256" key="1">
    <source>
        <dbReference type="SAM" id="MobiDB-lite"/>
    </source>
</evidence>
<protein>
    <recommendedName>
        <fullName evidence="3">DUF4124 domain-containing protein</fullName>
    </recommendedName>
</protein>
<keyword evidence="2" id="KW-0732">Signal</keyword>
<dbReference type="EMBL" id="CXOK01000004">
    <property type="protein sequence ID" value="CTP83332.1"/>
    <property type="molecule type" value="Genomic_DNA"/>
</dbReference>
<sequence length="216" mass="22886">MRAPSSIMLLLCLCATPAAAQKVNRCTGTDGATVFSDRRCEDLGAIDRLPPRTAPRTASEGASGLYRPQCVRRLSELAQQIRTAVDARDVNRLSTLYWWNGVSNDAARPILDRLDAITRRPLVAIVPVLAQASAPMDPAPVMPTTSATSATTARDAPDAVPATASAATGTAPGASATPPRARATGLRLEQTLAGSATPTATVLRLRRQYNCFWISF</sequence>
<evidence type="ECO:0000313" key="4">
    <source>
        <dbReference type="EMBL" id="CTP83332.1"/>
    </source>
</evidence>
<accession>A0A0K2ZEJ1</accession>
<dbReference type="InterPro" id="IPR025392">
    <property type="entry name" value="DUF4124"/>
</dbReference>
<proteinExistence type="predicted"/>
<dbReference type="AlphaFoldDB" id="A0A0K2ZEJ1"/>
<dbReference type="RefSeq" id="WP_053839689.1">
    <property type="nucleotide sequence ID" value="NZ_CP076250.1"/>
</dbReference>
<organism evidence="4 5">
    <name type="scientific">Xanthomonas graminis pv. poae</name>
    <dbReference type="NCBI Taxonomy" id="227946"/>
    <lineage>
        <taxon>Bacteria</taxon>
        <taxon>Pseudomonadati</taxon>
        <taxon>Pseudomonadota</taxon>
        <taxon>Gammaproteobacteria</taxon>
        <taxon>Lysobacterales</taxon>
        <taxon>Lysobacteraceae</taxon>
        <taxon>Xanthomonas</taxon>
        <taxon>Xanthomonas translucens group</taxon>
        <taxon>Xanthomonas graminis</taxon>
    </lineage>
</organism>
<evidence type="ECO:0000259" key="3">
    <source>
        <dbReference type="Pfam" id="PF13511"/>
    </source>
</evidence>
<feature type="compositionally biased region" description="Low complexity" evidence="1">
    <location>
        <begin position="143"/>
        <end position="181"/>
    </location>
</feature>
<dbReference type="Pfam" id="PF13511">
    <property type="entry name" value="DUF4124"/>
    <property type="match status" value="1"/>
</dbReference>
<evidence type="ECO:0000313" key="5">
    <source>
        <dbReference type="Proteomes" id="UP000041247"/>
    </source>
</evidence>
<feature type="signal peptide" evidence="2">
    <location>
        <begin position="1"/>
        <end position="20"/>
    </location>
</feature>
<dbReference type="Proteomes" id="UP000041247">
    <property type="component" value="Unassembled WGS sequence"/>
</dbReference>
<feature type="chain" id="PRO_5005492266" description="DUF4124 domain-containing protein" evidence="2">
    <location>
        <begin position="21"/>
        <end position="216"/>
    </location>
</feature>
<reference evidence="4 5" key="1">
    <citation type="submission" date="2015-07" db="EMBL/GenBank/DDBJ databases">
        <authorList>
            <person name="Noorani M."/>
        </authorList>
    </citation>
    <scope>NUCLEOTIDE SEQUENCE [LARGE SCALE GENOMIC DNA]</scope>
    <source>
        <strain evidence="4">LMG728</strain>
    </source>
</reference>
<feature type="region of interest" description="Disordered" evidence="1">
    <location>
        <begin position="135"/>
        <end position="181"/>
    </location>
</feature>
<gene>
    <name evidence="4" type="ORF">XTPLMG728_0174</name>
</gene>
<evidence type="ECO:0000256" key="2">
    <source>
        <dbReference type="SAM" id="SignalP"/>
    </source>
</evidence>